<keyword evidence="6 9" id="KW-0521">NADP</keyword>
<reference evidence="12 13" key="1">
    <citation type="submission" date="2017-02" db="EMBL/GenBank/DDBJ databases">
        <authorList>
            <person name="Peterson S.W."/>
        </authorList>
    </citation>
    <scope>NUCLEOTIDE SEQUENCE [LARGE SCALE GENOMIC DNA]</scope>
    <source>
        <strain evidence="12 13">DSM 21749</strain>
    </source>
</reference>
<keyword evidence="8 9" id="KW-0560">Oxidoreductase</keyword>
<dbReference type="GO" id="GO:0010181">
    <property type="term" value="F:FMN binding"/>
    <property type="evidence" value="ECO:0007669"/>
    <property type="project" value="UniProtKB-UniRule"/>
</dbReference>
<feature type="region of interest" description="Disordered" evidence="10">
    <location>
        <begin position="1"/>
        <end position="32"/>
    </location>
</feature>
<proteinExistence type="inferred from homology"/>
<comment type="function">
    <text evidence="9">Catalyzes the synthesis of 5,6-dihydrouridine (D), a modified base found in the D-loop of most tRNAs, via the reduction of the C5-C6 double bond in target uridines. Specifically modifies U20 and U20a in tRNAs.</text>
</comment>
<evidence type="ECO:0000256" key="6">
    <source>
        <dbReference type="ARBA" id="ARBA00022857"/>
    </source>
</evidence>
<dbReference type="PROSITE" id="PS01136">
    <property type="entry name" value="UPF0034"/>
    <property type="match status" value="1"/>
</dbReference>
<dbReference type="GO" id="GO:0102266">
    <property type="term" value="F:tRNA-dihydrouridine20a synthase activity"/>
    <property type="evidence" value="ECO:0007669"/>
    <property type="project" value="RHEA"/>
</dbReference>
<comment type="cofactor">
    <cofactor evidence="1 9">
        <name>FMN</name>
        <dbReference type="ChEBI" id="CHEBI:58210"/>
    </cofactor>
</comment>
<dbReference type="SUPFAM" id="SSF51395">
    <property type="entry name" value="FMN-linked oxidoreductases"/>
    <property type="match status" value="1"/>
</dbReference>
<dbReference type="PANTHER" id="PTHR42907">
    <property type="entry name" value="FMN-LINKED OXIDOREDUCTASES SUPERFAMILY PROTEIN"/>
    <property type="match status" value="1"/>
</dbReference>
<keyword evidence="4 9" id="KW-0288">FMN</keyword>
<dbReference type="Gene3D" id="3.20.20.70">
    <property type="entry name" value="Aldolase class I"/>
    <property type="match status" value="1"/>
</dbReference>
<evidence type="ECO:0000313" key="12">
    <source>
        <dbReference type="EMBL" id="SJZ91512.1"/>
    </source>
</evidence>
<dbReference type="InterPro" id="IPR013785">
    <property type="entry name" value="Aldolase_TIM"/>
</dbReference>
<dbReference type="InterPro" id="IPR018517">
    <property type="entry name" value="tRNA_hU_synthase_CS"/>
</dbReference>
<organism evidence="12 13">
    <name type="scientific">Lysobacter spongiicola DSM 21749</name>
    <dbReference type="NCBI Taxonomy" id="1122188"/>
    <lineage>
        <taxon>Bacteria</taxon>
        <taxon>Pseudomonadati</taxon>
        <taxon>Pseudomonadota</taxon>
        <taxon>Gammaproteobacteria</taxon>
        <taxon>Lysobacterales</taxon>
        <taxon>Lysobacteraceae</taxon>
        <taxon>Novilysobacter</taxon>
    </lineage>
</organism>
<dbReference type="GO" id="GO:0000049">
    <property type="term" value="F:tRNA binding"/>
    <property type="evidence" value="ECO:0007669"/>
    <property type="project" value="UniProtKB-UniRule"/>
</dbReference>
<dbReference type="GO" id="GO:0050660">
    <property type="term" value="F:flavin adenine dinucleotide binding"/>
    <property type="evidence" value="ECO:0007669"/>
    <property type="project" value="InterPro"/>
</dbReference>
<feature type="site" description="Interacts with tRNA; defines subfamily-specific binding signature" evidence="9">
    <location>
        <position position="328"/>
    </location>
</feature>
<evidence type="ECO:0000256" key="2">
    <source>
        <dbReference type="ARBA" id="ARBA00022555"/>
    </source>
</evidence>
<evidence type="ECO:0000256" key="5">
    <source>
        <dbReference type="ARBA" id="ARBA00022694"/>
    </source>
</evidence>
<dbReference type="HAMAP" id="MF_02041">
    <property type="entry name" value="DusA_subfam"/>
    <property type="match status" value="1"/>
</dbReference>
<dbReference type="PANTHER" id="PTHR42907:SF1">
    <property type="entry name" value="FMN-LINKED OXIDOREDUCTASES SUPERFAMILY PROTEIN"/>
    <property type="match status" value="1"/>
</dbReference>
<comment type="catalytic activity">
    <reaction evidence="9">
        <text>5,6-dihydrouridine(20) in tRNA + NADP(+) = uridine(20) in tRNA + NADPH + H(+)</text>
        <dbReference type="Rhea" id="RHEA:53336"/>
        <dbReference type="Rhea" id="RHEA-COMP:13533"/>
        <dbReference type="Rhea" id="RHEA-COMP:13534"/>
        <dbReference type="ChEBI" id="CHEBI:15378"/>
        <dbReference type="ChEBI" id="CHEBI:57783"/>
        <dbReference type="ChEBI" id="CHEBI:58349"/>
        <dbReference type="ChEBI" id="CHEBI:65315"/>
        <dbReference type="ChEBI" id="CHEBI:74443"/>
        <dbReference type="EC" id="1.3.1.91"/>
    </reaction>
</comment>
<feature type="site" description="Interacts with tRNA; defines subfamily-specific binding signature" evidence="9">
    <location>
        <position position="211"/>
    </location>
</feature>
<keyword evidence="3 9" id="KW-0285">Flavoprotein</keyword>
<comment type="similarity">
    <text evidence="9">Belongs to the Dus family. DusA subfamily.</text>
</comment>
<feature type="binding site" evidence="9">
    <location>
        <begin position="45"/>
        <end position="47"/>
    </location>
    <ligand>
        <name>FMN</name>
        <dbReference type="ChEBI" id="CHEBI:58210"/>
    </ligand>
</feature>
<dbReference type="GO" id="GO:0102264">
    <property type="term" value="F:tRNA-dihydrouridine20 synthase activity"/>
    <property type="evidence" value="ECO:0007669"/>
    <property type="project" value="UniProtKB-EC"/>
</dbReference>
<dbReference type="NCBIfam" id="TIGR00742">
    <property type="entry name" value="yjbN"/>
    <property type="match status" value="1"/>
</dbReference>
<name>A0A1T4PJ74_9GAMM</name>
<feature type="site" description="Interacts with tRNA" evidence="9">
    <location>
        <position position="125"/>
    </location>
</feature>
<feature type="binding site" evidence="9">
    <location>
        <position position="98"/>
    </location>
    <ligand>
        <name>FMN</name>
        <dbReference type="ChEBI" id="CHEBI:58210"/>
    </ligand>
</feature>
<feature type="site" description="Interacts with tRNA; defines subfamily-specific binding signature" evidence="9">
    <location>
        <position position="325"/>
    </location>
</feature>
<evidence type="ECO:0000256" key="4">
    <source>
        <dbReference type="ARBA" id="ARBA00022643"/>
    </source>
</evidence>
<accession>A0A1T4PJ74</accession>
<comment type="catalytic activity">
    <reaction evidence="9">
        <text>5,6-dihydrouridine(20a) in tRNA + NAD(+) = uridine(20a) in tRNA + NADH + H(+)</text>
        <dbReference type="Rhea" id="RHEA:53348"/>
        <dbReference type="Rhea" id="RHEA-COMP:13535"/>
        <dbReference type="Rhea" id="RHEA-COMP:13536"/>
        <dbReference type="ChEBI" id="CHEBI:15378"/>
        <dbReference type="ChEBI" id="CHEBI:57540"/>
        <dbReference type="ChEBI" id="CHEBI:57945"/>
        <dbReference type="ChEBI" id="CHEBI:65315"/>
        <dbReference type="ChEBI" id="CHEBI:74443"/>
    </reaction>
</comment>
<dbReference type="InterPro" id="IPR035587">
    <property type="entry name" value="DUS-like_FMN-bd"/>
</dbReference>
<dbReference type="Pfam" id="PF01207">
    <property type="entry name" value="Dus"/>
    <property type="match status" value="1"/>
</dbReference>
<evidence type="ECO:0000256" key="7">
    <source>
        <dbReference type="ARBA" id="ARBA00022884"/>
    </source>
</evidence>
<feature type="binding site" evidence="9">
    <location>
        <begin position="239"/>
        <end position="241"/>
    </location>
    <ligand>
        <name>FMN</name>
        <dbReference type="ChEBI" id="CHEBI:58210"/>
    </ligand>
</feature>
<dbReference type="Gene3D" id="1.20.120.1460">
    <property type="match status" value="1"/>
</dbReference>
<evidence type="ECO:0000256" key="10">
    <source>
        <dbReference type="SAM" id="MobiDB-lite"/>
    </source>
</evidence>
<gene>
    <name evidence="9" type="primary">dusA</name>
    <name evidence="12" type="ORF">SAMN02745674_01230</name>
</gene>
<feature type="binding site" evidence="9">
    <location>
        <begin position="261"/>
        <end position="262"/>
    </location>
    <ligand>
        <name>FMN</name>
        <dbReference type="ChEBI" id="CHEBI:58210"/>
    </ligand>
</feature>
<evidence type="ECO:0000256" key="3">
    <source>
        <dbReference type="ARBA" id="ARBA00022630"/>
    </source>
</evidence>
<evidence type="ECO:0000313" key="13">
    <source>
        <dbReference type="Proteomes" id="UP000190061"/>
    </source>
</evidence>
<keyword evidence="7 9" id="KW-0694">RNA-binding</keyword>
<sequence>MLGAGAIPADNGDSARRVASAQDPFLTDSPAPSIDPRQIRLSVAPMMDWTDTHCRVFHRLLAPHARLYTEMVHANAVIHGDRSRLLAMDPVEHPVALQLGGSEPALLAQAARIGADAGFDEINLNCGCPSDRVQAGRFGACLMREPTLVAESVAAMVAACPVPVTVKCRLGVDDDHDYDRFRAFIDEVADAGCRMFVVHARNAWLQGLSPKENREVPPLRYDWAYRLKAERPDLQVLVNGGIADADEASGHLRHVDGAMLGRAAYHDPYLLHRLDVAWFGGTLRTRAELLRALKPYVEAQLERGVFLKHITRHLLGLFAQQRGGRAFRQVLSEGAHKPGADWSLVERALAVTESFQAGHDTDHERQLAEGLPTLQRQG</sequence>
<dbReference type="EC" id="1.3.1.91" evidence="9"/>
<evidence type="ECO:0000256" key="8">
    <source>
        <dbReference type="ARBA" id="ARBA00023002"/>
    </source>
</evidence>
<evidence type="ECO:0000256" key="1">
    <source>
        <dbReference type="ARBA" id="ARBA00001917"/>
    </source>
</evidence>
<feature type="domain" description="DUS-like FMN-binding" evidence="11">
    <location>
        <begin position="43"/>
        <end position="340"/>
    </location>
</feature>
<protein>
    <recommendedName>
        <fullName evidence="9">tRNA-dihydrouridine(20/20a) synthase</fullName>
        <ecNumber evidence="9">1.3.1.91</ecNumber>
    </recommendedName>
    <alternativeName>
        <fullName evidence="9">U20-specific dihydrouridine synthase</fullName>
        <shortName evidence="9">U20-specific Dus</shortName>
    </alternativeName>
    <alternativeName>
        <fullName evidence="9">tRNA-dihydrouridine synthase A</fullName>
    </alternativeName>
</protein>
<keyword evidence="5 9" id="KW-0819">tRNA processing</keyword>
<evidence type="ECO:0000256" key="9">
    <source>
        <dbReference type="HAMAP-Rule" id="MF_02041"/>
    </source>
</evidence>
<keyword evidence="13" id="KW-1185">Reference proteome</keyword>
<dbReference type="EMBL" id="FUXP01000003">
    <property type="protein sequence ID" value="SJZ91512.1"/>
    <property type="molecule type" value="Genomic_DNA"/>
</dbReference>
<comment type="catalytic activity">
    <reaction evidence="9">
        <text>5,6-dihydrouridine(20) in tRNA + NAD(+) = uridine(20) in tRNA + NADH + H(+)</text>
        <dbReference type="Rhea" id="RHEA:53340"/>
        <dbReference type="Rhea" id="RHEA-COMP:13533"/>
        <dbReference type="Rhea" id="RHEA-COMP:13534"/>
        <dbReference type="ChEBI" id="CHEBI:15378"/>
        <dbReference type="ChEBI" id="CHEBI:57540"/>
        <dbReference type="ChEBI" id="CHEBI:57945"/>
        <dbReference type="ChEBI" id="CHEBI:65315"/>
        <dbReference type="ChEBI" id="CHEBI:74443"/>
        <dbReference type="EC" id="1.3.1.91"/>
    </reaction>
</comment>
<feature type="binding site" evidence="9">
    <location>
        <position position="199"/>
    </location>
    <ligand>
        <name>FMN</name>
        <dbReference type="ChEBI" id="CHEBI:58210"/>
    </ligand>
</feature>
<dbReference type="CDD" id="cd02801">
    <property type="entry name" value="DUS_like_FMN"/>
    <property type="match status" value="1"/>
</dbReference>
<dbReference type="STRING" id="1122188.SAMN02745674_01230"/>
<dbReference type="AlphaFoldDB" id="A0A1T4PJ74"/>
<dbReference type="InterPro" id="IPR004653">
    <property type="entry name" value="DusA"/>
</dbReference>
<feature type="active site" description="Proton donor" evidence="9">
    <location>
        <position position="128"/>
    </location>
</feature>
<feature type="binding site" evidence="9">
    <location>
        <position position="167"/>
    </location>
    <ligand>
        <name>FMN</name>
        <dbReference type="ChEBI" id="CHEBI:58210"/>
    </ligand>
</feature>
<keyword evidence="2 9" id="KW-0820">tRNA-binding</keyword>
<evidence type="ECO:0000259" key="11">
    <source>
        <dbReference type="Pfam" id="PF01207"/>
    </source>
</evidence>
<dbReference type="NCBIfam" id="NF008774">
    <property type="entry name" value="PRK11815.1"/>
    <property type="match status" value="1"/>
</dbReference>
<dbReference type="Proteomes" id="UP000190061">
    <property type="component" value="Unassembled WGS sequence"/>
</dbReference>
<comment type="catalytic activity">
    <reaction evidence="9">
        <text>5,6-dihydrouridine(20a) in tRNA + NADP(+) = uridine(20a) in tRNA + NADPH + H(+)</text>
        <dbReference type="Rhea" id="RHEA:53344"/>
        <dbReference type="Rhea" id="RHEA-COMP:13535"/>
        <dbReference type="Rhea" id="RHEA-COMP:13536"/>
        <dbReference type="ChEBI" id="CHEBI:15378"/>
        <dbReference type="ChEBI" id="CHEBI:57783"/>
        <dbReference type="ChEBI" id="CHEBI:58349"/>
        <dbReference type="ChEBI" id="CHEBI:65315"/>
        <dbReference type="ChEBI" id="CHEBI:74443"/>
    </reaction>
</comment>
<feature type="site" description="Interacts with tRNA" evidence="9">
    <location>
        <position position="214"/>
    </location>
</feature>